<comment type="similarity">
    <text evidence="2">Belongs to the outer membrane factor (OMF) (TC 1.B.17) family.</text>
</comment>
<evidence type="ECO:0000256" key="4">
    <source>
        <dbReference type="ARBA" id="ARBA00022452"/>
    </source>
</evidence>
<dbReference type="InterPro" id="IPR051906">
    <property type="entry name" value="TolC-like"/>
</dbReference>
<gene>
    <name evidence="8" type="ORF">LPB3_07955</name>
</gene>
<keyword evidence="3" id="KW-0813">Transport</keyword>
<reference evidence="9" key="1">
    <citation type="submission" date="2016-02" db="EMBL/GenBank/DDBJ databases">
        <authorList>
            <person name="Shin S.-K."/>
            <person name="Yi H."/>
            <person name="Kim E."/>
        </authorList>
    </citation>
    <scope>NUCLEOTIDE SEQUENCE [LARGE SCALE GENOMIC DNA]</scope>
    <source>
        <strain evidence="9">LPB0003</strain>
    </source>
</reference>
<evidence type="ECO:0000313" key="9">
    <source>
        <dbReference type="Proteomes" id="UP000092584"/>
    </source>
</evidence>
<evidence type="ECO:0000256" key="7">
    <source>
        <dbReference type="ARBA" id="ARBA00023237"/>
    </source>
</evidence>
<keyword evidence="5" id="KW-0812">Transmembrane</keyword>
<accession>A0A1B8TXD3</accession>
<dbReference type="SUPFAM" id="SSF56954">
    <property type="entry name" value="Outer membrane efflux proteins (OEP)"/>
    <property type="match status" value="1"/>
</dbReference>
<name>A0A1B8TXD3_9FLAO</name>
<comment type="subcellular location">
    <subcellularLocation>
        <location evidence="1">Cell outer membrane</location>
    </subcellularLocation>
</comment>
<comment type="caution">
    <text evidence="8">The sequence shown here is derived from an EMBL/GenBank/DDBJ whole genome shotgun (WGS) entry which is preliminary data.</text>
</comment>
<evidence type="ECO:0000256" key="1">
    <source>
        <dbReference type="ARBA" id="ARBA00004442"/>
    </source>
</evidence>
<keyword evidence="4" id="KW-1134">Transmembrane beta strand</keyword>
<keyword evidence="6" id="KW-0472">Membrane</keyword>
<keyword evidence="9" id="KW-1185">Reference proteome</keyword>
<dbReference type="GO" id="GO:0015288">
    <property type="term" value="F:porin activity"/>
    <property type="evidence" value="ECO:0007669"/>
    <property type="project" value="TreeGrafter"/>
</dbReference>
<dbReference type="OrthoDB" id="940457at2"/>
<dbReference type="Gene3D" id="1.20.1600.10">
    <property type="entry name" value="Outer membrane efflux proteins (OEP)"/>
    <property type="match status" value="1"/>
</dbReference>
<sequence>MKKIFTTICFLIAITIVSQEKITLQQEISLEEAITIAQKNSPDYKALLNQNQASYWRYRRFKAGFLPQLRFDGTIPQYFNSIEQQTNDQGEAIFVRFNQATYDGTLSLNQNLALTGGTFSVESTLRRIDNFGNNSNSGYSVIPFSLRYNQNSLFYNDFKWQKRIEPLIYEEAKREFIETMEQISFNTSRRYFALLKAQIQSKIAKSNYSNQDTLFQISKGRFKMGKIAENDLLQIELSVLNSENDVITNEINFKRSSQNLSRYLVLDTEDILLATPEELTLFTVTVEKALEEAKANRKAVIEFRRRRLQAERDVAEVRGSNRVQMSLTANFGISQQGNEFNNLFQDYNQQQNVMLSLGIPILDWGVSKSRRKLVEANKDLVNTNIEIQEQEFEQEIYLHVLNWQNQRNFLNTAKKAQEIALKRYEIAKKRFVLGKISITDLNIALQEQDRSVLQYLNSLEKFWTDYYILRQLTLFDFIKNKKIEVADIIYD</sequence>
<protein>
    <submittedName>
        <fullName evidence="8">Transporter</fullName>
    </submittedName>
</protein>
<dbReference type="GO" id="GO:0009279">
    <property type="term" value="C:cell outer membrane"/>
    <property type="evidence" value="ECO:0007669"/>
    <property type="project" value="UniProtKB-SubCell"/>
</dbReference>
<dbReference type="PANTHER" id="PTHR30026">
    <property type="entry name" value="OUTER MEMBRANE PROTEIN TOLC"/>
    <property type="match status" value="1"/>
</dbReference>
<proteinExistence type="inferred from homology"/>
<dbReference type="EMBL" id="LSFM01000022">
    <property type="protein sequence ID" value="OBY64313.1"/>
    <property type="molecule type" value="Genomic_DNA"/>
</dbReference>
<evidence type="ECO:0000256" key="6">
    <source>
        <dbReference type="ARBA" id="ARBA00023136"/>
    </source>
</evidence>
<keyword evidence="7" id="KW-0998">Cell outer membrane</keyword>
<dbReference type="Proteomes" id="UP000092584">
    <property type="component" value="Unassembled WGS sequence"/>
</dbReference>
<dbReference type="GO" id="GO:0015562">
    <property type="term" value="F:efflux transmembrane transporter activity"/>
    <property type="evidence" value="ECO:0007669"/>
    <property type="project" value="InterPro"/>
</dbReference>
<dbReference type="RefSeq" id="WP_065319063.1">
    <property type="nucleotide sequence ID" value="NZ_CP017477.1"/>
</dbReference>
<dbReference type="PANTHER" id="PTHR30026:SF20">
    <property type="entry name" value="OUTER MEMBRANE PROTEIN TOLC"/>
    <property type="match status" value="1"/>
</dbReference>
<evidence type="ECO:0000256" key="5">
    <source>
        <dbReference type="ARBA" id="ARBA00022692"/>
    </source>
</evidence>
<organism evidence="8 9">
    <name type="scientific">Polaribacter vadi</name>
    <dbReference type="NCBI Taxonomy" id="1774273"/>
    <lineage>
        <taxon>Bacteria</taxon>
        <taxon>Pseudomonadati</taxon>
        <taxon>Bacteroidota</taxon>
        <taxon>Flavobacteriia</taxon>
        <taxon>Flavobacteriales</taxon>
        <taxon>Flavobacteriaceae</taxon>
    </lineage>
</organism>
<dbReference type="AlphaFoldDB" id="A0A1B8TXD3"/>
<dbReference type="GO" id="GO:1990281">
    <property type="term" value="C:efflux pump complex"/>
    <property type="evidence" value="ECO:0007669"/>
    <property type="project" value="TreeGrafter"/>
</dbReference>
<dbReference type="KEGG" id="pob:LPB03_04540"/>
<evidence type="ECO:0000313" key="8">
    <source>
        <dbReference type="EMBL" id="OBY64313.1"/>
    </source>
</evidence>
<dbReference type="Pfam" id="PF02321">
    <property type="entry name" value="OEP"/>
    <property type="match status" value="1"/>
</dbReference>
<evidence type="ECO:0000256" key="2">
    <source>
        <dbReference type="ARBA" id="ARBA00007613"/>
    </source>
</evidence>
<dbReference type="STRING" id="1774273.LPB03_04540"/>
<dbReference type="InterPro" id="IPR003423">
    <property type="entry name" value="OMP_efflux"/>
</dbReference>
<evidence type="ECO:0000256" key="3">
    <source>
        <dbReference type="ARBA" id="ARBA00022448"/>
    </source>
</evidence>